<dbReference type="InterPro" id="IPR039537">
    <property type="entry name" value="Retrotran_Ty1/copia-like"/>
</dbReference>
<name>A0A803N378_CHEQI</name>
<dbReference type="Pfam" id="PF00665">
    <property type="entry name" value="rve"/>
    <property type="match status" value="1"/>
</dbReference>
<evidence type="ECO:0000259" key="1">
    <source>
        <dbReference type="PROSITE" id="PS50994"/>
    </source>
</evidence>
<sequence>MVDNFSRKVWSFFIKHKDDVFDVFLDWKTMIEKKTEKRIKTLRTDNCLEFVEKKFTKYCSKNGIVRYRTYVGRPQQNGVARE</sequence>
<dbReference type="GO" id="GO:0015074">
    <property type="term" value="P:DNA integration"/>
    <property type="evidence" value="ECO:0007669"/>
    <property type="project" value="InterPro"/>
</dbReference>
<evidence type="ECO:0000313" key="3">
    <source>
        <dbReference type="Proteomes" id="UP000596660"/>
    </source>
</evidence>
<keyword evidence="3" id="KW-1185">Reference proteome</keyword>
<evidence type="ECO:0000313" key="2">
    <source>
        <dbReference type="EnsemblPlants" id="AUR62039680-RA:cds"/>
    </source>
</evidence>
<accession>A0A803N378</accession>
<dbReference type="OMA" id="ITHECSV"/>
<feature type="domain" description="Integrase catalytic" evidence="1">
    <location>
        <begin position="1"/>
        <end position="82"/>
    </location>
</feature>
<dbReference type="EnsemblPlants" id="AUR62039680-RA">
    <property type="protein sequence ID" value="AUR62039680-RA:cds"/>
    <property type="gene ID" value="AUR62039680"/>
</dbReference>
<dbReference type="AlphaFoldDB" id="A0A803N378"/>
<dbReference type="Gramene" id="AUR62039680-RA">
    <property type="protein sequence ID" value="AUR62039680-RA:cds"/>
    <property type="gene ID" value="AUR62039680"/>
</dbReference>
<proteinExistence type="predicted"/>
<dbReference type="Gene3D" id="3.30.420.10">
    <property type="entry name" value="Ribonuclease H-like superfamily/Ribonuclease H"/>
    <property type="match status" value="1"/>
</dbReference>
<dbReference type="InterPro" id="IPR012337">
    <property type="entry name" value="RNaseH-like_sf"/>
</dbReference>
<reference evidence="2" key="2">
    <citation type="submission" date="2021-03" db="UniProtKB">
        <authorList>
            <consortium name="EnsemblPlants"/>
        </authorList>
    </citation>
    <scope>IDENTIFICATION</scope>
</reference>
<dbReference type="InterPro" id="IPR036397">
    <property type="entry name" value="RNaseH_sf"/>
</dbReference>
<dbReference type="PANTHER" id="PTHR42648">
    <property type="entry name" value="TRANSPOSASE, PUTATIVE-RELATED"/>
    <property type="match status" value="1"/>
</dbReference>
<reference evidence="2" key="1">
    <citation type="journal article" date="2017" name="Nature">
        <title>The genome of Chenopodium quinoa.</title>
        <authorList>
            <person name="Jarvis D.E."/>
            <person name="Ho Y.S."/>
            <person name="Lightfoot D.J."/>
            <person name="Schmoeckel S.M."/>
            <person name="Li B."/>
            <person name="Borm T.J.A."/>
            <person name="Ohyanagi H."/>
            <person name="Mineta K."/>
            <person name="Michell C.T."/>
            <person name="Saber N."/>
            <person name="Kharbatia N.M."/>
            <person name="Rupper R.R."/>
            <person name="Sharp A.R."/>
            <person name="Dally N."/>
            <person name="Boughton B.A."/>
            <person name="Woo Y.H."/>
            <person name="Gao G."/>
            <person name="Schijlen E.G.W.M."/>
            <person name="Guo X."/>
            <person name="Momin A.A."/>
            <person name="Negrao S."/>
            <person name="Al-Babili S."/>
            <person name="Gehring C."/>
            <person name="Roessner U."/>
            <person name="Jung C."/>
            <person name="Murphy K."/>
            <person name="Arold S.T."/>
            <person name="Gojobori T."/>
            <person name="van der Linden C.G."/>
            <person name="van Loo E.N."/>
            <person name="Jellen E.N."/>
            <person name="Maughan P.J."/>
            <person name="Tester M."/>
        </authorList>
    </citation>
    <scope>NUCLEOTIDE SEQUENCE [LARGE SCALE GENOMIC DNA]</scope>
    <source>
        <strain evidence="2">cv. PI 614886</strain>
    </source>
</reference>
<dbReference type="PANTHER" id="PTHR42648:SF31">
    <property type="entry name" value="RNA-DIRECTED DNA POLYMERASE"/>
    <property type="match status" value="1"/>
</dbReference>
<dbReference type="GO" id="GO:0003676">
    <property type="term" value="F:nucleic acid binding"/>
    <property type="evidence" value="ECO:0007669"/>
    <property type="project" value="InterPro"/>
</dbReference>
<dbReference type="PROSITE" id="PS50994">
    <property type="entry name" value="INTEGRASE"/>
    <property type="match status" value="1"/>
</dbReference>
<dbReference type="SUPFAM" id="SSF53098">
    <property type="entry name" value="Ribonuclease H-like"/>
    <property type="match status" value="1"/>
</dbReference>
<dbReference type="InterPro" id="IPR001584">
    <property type="entry name" value="Integrase_cat-core"/>
</dbReference>
<protein>
    <recommendedName>
        <fullName evidence="1">Integrase catalytic domain-containing protein</fullName>
    </recommendedName>
</protein>
<dbReference type="Proteomes" id="UP000596660">
    <property type="component" value="Unplaced"/>
</dbReference>
<organism evidence="2 3">
    <name type="scientific">Chenopodium quinoa</name>
    <name type="common">Quinoa</name>
    <dbReference type="NCBI Taxonomy" id="63459"/>
    <lineage>
        <taxon>Eukaryota</taxon>
        <taxon>Viridiplantae</taxon>
        <taxon>Streptophyta</taxon>
        <taxon>Embryophyta</taxon>
        <taxon>Tracheophyta</taxon>
        <taxon>Spermatophyta</taxon>
        <taxon>Magnoliopsida</taxon>
        <taxon>eudicotyledons</taxon>
        <taxon>Gunneridae</taxon>
        <taxon>Pentapetalae</taxon>
        <taxon>Caryophyllales</taxon>
        <taxon>Chenopodiaceae</taxon>
        <taxon>Chenopodioideae</taxon>
        <taxon>Atripliceae</taxon>
        <taxon>Chenopodium</taxon>
    </lineage>
</organism>